<gene>
    <name evidence="2" type="ORF">LXO92_06530</name>
</gene>
<comment type="caution">
    <text evidence="2">The sequence shown here is derived from an EMBL/GenBank/DDBJ whole genome shotgun (WGS) entry which is preliminary data.</text>
</comment>
<feature type="region of interest" description="Disordered" evidence="1">
    <location>
        <begin position="1"/>
        <end position="21"/>
    </location>
</feature>
<keyword evidence="3" id="KW-1185">Reference proteome</keyword>
<organism evidence="2 3">
    <name type="scientific">Legionella resiliens</name>
    <dbReference type="NCBI Taxonomy" id="2905958"/>
    <lineage>
        <taxon>Bacteria</taxon>
        <taxon>Pseudomonadati</taxon>
        <taxon>Pseudomonadota</taxon>
        <taxon>Gammaproteobacteria</taxon>
        <taxon>Legionellales</taxon>
        <taxon>Legionellaceae</taxon>
        <taxon>Legionella</taxon>
    </lineage>
</organism>
<evidence type="ECO:0000313" key="3">
    <source>
        <dbReference type="Proteomes" id="UP001320170"/>
    </source>
</evidence>
<dbReference type="RefSeq" id="WP_182351868.1">
    <property type="nucleotide sequence ID" value="NZ_JAJSPM010000005.1"/>
</dbReference>
<dbReference type="Proteomes" id="UP001320170">
    <property type="component" value="Unassembled WGS sequence"/>
</dbReference>
<proteinExistence type="predicted"/>
<accession>A0ABS8X217</accession>
<evidence type="ECO:0000256" key="1">
    <source>
        <dbReference type="SAM" id="MobiDB-lite"/>
    </source>
</evidence>
<name>A0ABS8X217_9GAMM</name>
<protein>
    <submittedName>
        <fullName evidence="2">Caleosin family protein</fullName>
    </submittedName>
</protein>
<evidence type="ECO:0000313" key="2">
    <source>
        <dbReference type="EMBL" id="MCE3532027.1"/>
    </source>
</evidence>
<dbReference type="EMBL" id="JAJTND010000004">
    <property type="protein sequence ID" value="MCE3532027.1"/>
    <property type="molecule type" value="Genomic_DNA"/>
</dbReference>
<feature type="compositionally biased region" description="Basic and acidic residues" evidence="1">
    <location>
        <begin position="1"/>
        <end position="17"/>
    </location>
</feature>
<reference evidence="2 3" key="1">
    <citation type="journal article" date="2024" name="Pathogens">
        <title>Characterization of a Novel Species of Legionella Isolated from a Healthcare Facility: Legionella resiliens sp. nov.</title>
        <authorList>
            <person name="Cristino S."/>
            <person name="Pascale M.R."/>
            <person name="Marino F."/>
            <person name="Derelitto C."/>
            <person name="Salaris S."/>
            <person name="Orsini M."/>
            <person name="Squarzoni S."/>
            <person name="Grottola A."/>
            <person name="Girolamini L."/>
        </authorList>
    </citation>
    <scope>NUCLEOTIDE SEQUENCE [LARGE SCALE GENOMIC DNA]</scope>
    <source>
        <strain evidence="2 3">8cVS16</strain>
    </source>
</reference>
<sequence>MELKMEVDVDEKEEKKSPSRTVTPLEKHMKYFGGNQPEGISYTSISQQNERLGDSWLAARSNAAIVSAAGGMKVSGCPFSIFKAKHAVGVLNHPQSTRIYNLDGTINEERWSELLDYAEENEETNKLVITEASFYQFLDACRQQETRSDTFGIGLKASNGEWSAFFDKFADTNAEGVRFVSIERLRKFYEDSHEVGEEVENRVSKTM</sequence>